<reference evidence="3" key="1">
    <citation type="submission" date="2017-03" db="EMBL/GenBank/DDBJ databases">
        <authorList>
            <person name="Monnet C."/>
        </authorList>
    </citation>
    <scope>NUCLEOTIDE SEQUENCE [LARGE SCALE GENOMIC DNA]</scope>
    <source>
        <strain evidence="3">P10</strain>
    </source>
</reference>
<evidence type="ECO:0000313" key="3">
    <source>
        <dbReference type="Proteomes" id="UP000234342"/>
    </source>
</evidence>
<keyword evidence="3" id="KW-1185">Reference proteome</keyword>
<evidence type="ECO:0000256" key="1">
    <source>
        <dbReference type="SAM" id="Phobius"/>
    </source>
</evidence>
<dbReference type="EMBL" id="FXZE01000003">
    <property type="protein sequence ID" value="SMX76463.1"/>
    <property type="molecule type" value="Genomic_DNA"/>
</dbReference>
<organism evidence="2 3">
    <name type="scientific">Brevibacterium antiquum</name>
    <dbReference type="NCBI Taxonomy" id="234835"/>
    <lineage>
        <taxon>Bacteria</taxon>
        <taxon>Bacillati</taxon>
        <taxon>Actinomycetota</taxon>
        <taxon>Actinomycetes</taxon>
        <taxon>Micrococcales</taxon>
        <taxon>Brevibacteriaceae</taxon>
        <taxon>Brevibacterium</taxon>
    </lineage>
</organism>
<accession>A0A2H1IMR7</accession>
<sequence>MSRLSIHRKRRIWALWMPLCIISTIVYFASFTQTLTLNGLGLLAMLVAFAGMTAIVKEGSTL</sequence>
<gene>
    <name evidence="2" type="ORF">BANT10_01097</name>
</gene>
<evidence type="ECO:0000313" key="2">
    <source>
        <dbReference type="EMBL" id="SMX76463.1"/>
    </source>
</evidence>
<dbReference type="AlphaFoldDB" id="A0A2H1IMR7"/>
<dbReference type="Proteomes" id="UP000234342">
    <property type="component" value="Unassembled WGS sequence"/>
</dbReference>
<keyword evidence="1" id="KW-0472">Membrane</keyword>
<keyword evidence="1" id="KW-1133">Transmembrane helix</keyword>
<name>A0A2H1IMR7_9MICO</name>
<dbReference type="RefSeq" id="WP_101642253.1">
    <property type="nucleotide sequence ID" value="NZ_FXZE01000003.1"/>
</dbReference>
<keyword evidence="1" id="KW-0812">Transmembrane</keyword>
<proteinExistence type="predicted"/>
<feature type="transmembrane region" description="Helical" evidence="1">
    <location>
        <begin position="35"/>
        <end position="56"/>
    </location>
</feature>
<feature type="transmembrane region" description="Helical" evidence="1">
    <location>
        <begin position="12"/>
        <end position="29"/>
    </location>
</feature>
<protein>
    <submittedName>
        <fullName evidence="2">Uncharacterized protein</fullName>
    </submittedName>
</protein>